<proteinExistence type="predicted"/>
<dbReference type="Proteomes" id="UP000720189">
    <property type="component" value="Unassembled WGS sequence"/>
</dbReference>
<comment type="caution">
    <text evidence="2">The sequence shown here is derived from an EMBL/GenBank/DDBJ whole genome shotgun (WGS) entry which is preliminary data.</text>
</comment>
<dbReference type="OrthoDB" id="1896086at2759"/>
<keyword evidence="3" id="KW-1185">Reference proteome</keyword>
<name>A0A9P9HN65_FUSRE</name>
<accession>A0A9P9HN65</accession>
<gene>
    <name evidence="2" type="ORF">BKA55DRAFT_559942</name>
</gene>
<feature type="region of interest" description="Disordered" evidence="1">
    <location>
        <begin position="15"/>
        <end position="65"/>
    </location>
</feature>
<dbReference type="RefSeq" id="XP_046052760.1">
    <property type="nucleotide sequence ID" value="XM_046192041.1"/>
</dbReference>
<dbReference type="AlphaFoldDB" id="A0A9P9HN65"/>
<dbReference type="GeneID" id="70221995"/>
<evidence type="ECO:0000313" key="3">
    <source>
        <dbReference type="Proteomes" id="UP000720189"/>
    </source>
</evidence>
<feature type="compositionally biased region" description="Low complexity" evidence="1">
    <location>
        <begin position="48"/>
        <end position="63"/>
    </location>
</feature>
<organism evidence="2 3">
    <name type="scientific">Fusarium redolens</name>
    <dbReference type="NCBI Taxonomy" id="48865"/>
    <lineage>
        <taxon>Eukaryota</taxon>
        <taxon>Fungi</taxon>
        <taxon>Dikarya</taxon>
        <taxon>Ascomycota</taxon>
        <taxon>Pezizomycotina</taxon>
        <taxon>Sordariomycetes</taxon>
        <taxon>Hypocreomycetidae</taxon>
        <taxon>Hypocreales</taxon>
        <taxon>Nectriaceae</taxon>
        <taxon>Fusarium</taxon>
        <taxon>Fusarium redolens species complex</taxon>
    </lineage>
</organism>
<evidence type="ECO:0000313" key="2">
    <source>
        <dbReference type="EMBL" id="KAH7260883.1"/>
    </source>
</evidence>
<dbReference type="EMBL" id="JAGMUX010000004">
    <property type="protein sequence ID" value="KAH7260883.1"/>
    <property type="molecule type" value="Genomic_DNA"/>
</dbReference>
<reference evidence="2" key="1">
    <citation type="journal article" date="2021" name="Nat. Commun.">
        <title>Genetic determinants of endophytism in the Arabidopsis root mycobiome.</title>
        <authorList>
            <person name="Mesny F."/>
            <person name="Miyauchi S."/>
            <person name="Thiergart T."/>
            <person name="Pickel B."/>
            <person name="Atanasova L."/>
            <person name="Karlsson M."/>
            <person name="Huettel B."/>
            <person name="Barry K.W."/>
            <person name="Haridas S."/>
            <person name="Chen C."/>
            <person name="Bauer D."/>
            <person name="Andreopoulos W."/>
            <person name="Pangilinan J."/>
            <person name="LaButti K."/>
            <person name="Riley R."/>
            <person name="Lipzen A."/>
            <person name="Clum A."/>
            <person name="Drula E."/>
            <person name="Henrissat B."/>
            <person name="Kohler A."/>
            <person name="Grigoriev I.V."/>
            <person name="Martin F.M."/>
            <person name="Hacquard S."/>
        </authorList>
    </citation>
    <scope>NUCLEOTIDE SEQUENCE</scope>
    <source>
        <strain evidence="2">MPI-CAGE-AT-0023</strain>
    </source>
</reference>
<feature type="compositionally biased region" description="Basic and acidic residues" evidence="1">
    <location>
        <begin position="20"/>
        <end position="46"/>
    </location>
</feature>
<evidence type="ECO:0000256" key="1">
    <source>
        <dbReference type="SAM" id="MobiDB-lite"/>
    </source>
</evidence>
<sequence length="233" mass="26670">MKYIAELFKRWGIWSGDPEMESHKPSRKSDRIDPEMEWREPSKESDLSSDTATTTALKPATTPWMRAESDNLQCNDEKDFPGHADISPLGAAGAIGFVCSAAEKEYWGMRPGDGPYWVTITDEDTHDHRFTWSWIEGCTMENPPVPLNDPFGEGGLDARGKSRCDFSFANAWAGCEYTMRSILSIRQSSNIFCRQQWRCRRFSRCRLYQVFDGIWCLRWISGAREWSTRLGAG</sequence>
<protein>
    <submittedName>
        <fullName evidence="2">Uncharacterized protein</fullName>
    </submittedName>
</protein>